<keyword evidence="1" id="KW-0479">Metal-binding</keyword>
<dbReference type="InterPro" id="IPR006121">
    <property type="entry name" value="HMA_dom"/>
</dbReference>
<dbReference type="CDD" id="cd00371">
    <property type="entry name" value="HMA"/>
    <property type="match status" value="1"/>
</dbReference>
<name>A0ABM3H4I0_9MYRT</name>
<gene>
    <name evidence="4" type="primary">LOC115753787</name>
</gene>
<dbReference type="PANTHER" id="PTHR22814:SF312">
    <property type="entry name" value="HEAVY METAL-ASSOCIATED ISOPRENYLATED PLANT PROTEIN 29"/>
    <property type="match status" value="1"/>
</dbReference>
<organism evidence="3 4">
    <name type="scientific">Rhodamnia argentea</name>
    <dbReference type="NCBI Taxonomy" id="178133"/>
    <lineage>
        <taxon>Eukaryota</taxon>
        <taxon>Viridiplantae</taxon>
        <taxon>Streptophyta</taxon>
        <taxon>Embryophyta</taxon>
        <taxon>Tracheophyta</taxon>
        <taxon>Spermatophyta</taxon>
        <taxon>Magnoliopsida</taxon>
        <taxon>eudicotyledons</taxon>
        <taxon>Gunneridae</taxon>
        <taxon>Pentapetalae</taxon>
        <taxon>rosids</taxon>
        <taxon>malvids</taxon>
        <taxon>Myrtales</taxon>
        <taxon>Myrtaceae</taxon>
        <taxon>Myrtoideae</taxon>
        <taxon>Myrteae</taxon>
        <taxon>Australasian group</taxon>
        <taxon>Rhodamnia</taxon>
    </lineage>
</organism>
<dbReference type="Pfam" id="PF00403">
    <property type="entry name" value="HMA"/>
    <property type="match status" value="1"/>
</dbReference>
<dbReference type="RefSeq" id="XP_048131515.1">
    <property type="nucleotide sequence ID" value="XM_048275558.1"/>
</dbReference>
<evidence type="ECO:0000313" key="4">
    <source>
        <dbReference type="RefSeq" id="XP_048131515.1"/>
    </source>
</evidence>
<keyword evidence="3" id="KW-1185">Reference proteome</keyword>
<dbReference type="GeneID" id="115753787"/>
<dbReference type="Gene3D" id="3.30.70.100">
    <property type="match status" value="1"/>
</dbReference>
<evidence type="ECO:0000313" key="3">
    <source>
        <dbReference type="Proteomes" id="UP000827889"/>
    </source>
</evidence>
<protein>
    <submittedName>
        <fullName evidence="4">Heavy metal-associated isoprenylated plant protein 28-like</fullName>
    </submittedName>
</protein>
<sequence length="169" mass="20038">MMIVEMQVHMDCAGCEDKIRKALQKLEGVDEIDIHMDMQKVTVTGWATQKKVLKAVKKTGRRAEFWPFPYNPEINNFDPQNYYYNNNTYHNDNHNHYEHNDNYYFHQPSYSHHSYELPPIPSSYPYYYKQGYTSNDDYGYFHHSPPPAMVDYQASSMFSDENPHACSIM</sequence>
<proteinExistence type="predicted"/>
<feature type="domain" description="HMA" evidence="2">
    <location>
        <begin position="1"/>
        <end position="64"/>
    </location>
</feature>
<dbReference type="Proteomes" id="UP000827889">
    <property type="component" value="Chromosome 3"/>
</dbReference>
<dbReference type="InterPro" id="IPR036163">
    <property type="entry name" value="HMA_dom_sf"/>
</dbReference>
<dbReference type="SUPFAM" id="SSF55008">
    <property type="entry name" value="HMA, heavy metal-associated domain"/>
    <property type="match status" value="1"/>
</dbReference>
<accession>A0ABM3H4I0</accession>
<evidence type="ECO:0000256" key="1">
    <source>
        <dbReference type="ARBA" id="ARBA00022723"/>
    </source>
</evidence>
<dbReference type="PROSITE" id="PS50846">
    <property type="entry name" value="HMA_2"/>
    <property type="match status" value="1"/>
</dbReference>
<dbReference type="PANTHER" id="PTHR22814">
    <property type="entry name" value="COPPER TRANSPORT PROTEIN ATOX1-RELATED"/>
    <property type="match status" value="1"/>
</dbReference>
<evidence type="ECO:0000259" key="2">
    <source>
        <dbReference type="PROSITE" id="PS50846"/>
    </source>
</evidence>
<reference evidence="4" key="1">
    <citation type="submission" date="2025-08" db="UniProtKB">
        <authorList>
            <consortium name="RefSeq"/>
        </authorList>
    </citation>
    <scope>IDENTIFICATION</scope>
    <source>
        <tissue evidence="4">Leaf</tissue>
    </source>
</reference>